<gene>
    <name evidence="1" type="ORF">HMPREF9450_00560</name>
</gene>
<organism evidence="1 2">
    <name type="scientific">Alistipes indistinctus YIT 12060</name>
    <dbReference type="NCBI Taxonomy" id="742725"/>
    <lineage>
        <taxon>Bacteria</taxon>
        <taxon>Pseudomonadati</taxon>
        <taxon>Bacteroidota</taxon>
        <taxon>Bacteroidia</taxon>
        <taxon>Bacteroidales</taxon>
        <taxon>Rikenellaceae</taxon>
        <taxon>Alistipes</taxon>
    </lineage>
</organism>
<dbReference type="Gene3D" id="3.40.50.2000">
    <property type="entry name" value="Glycogen Phosphorylase B"/>
    <property type="match status" value="1"/>
</dbReference>
<proteinExistence type="predicted"/>
<dbReference type="Proteomes" id="UP000006008">
    <property type="component" value="Unassembled WGS sequence"/>
</dbReference>
<dbReference type="GeneID" id="92816980"/>
<evidence type="ECO:0000313" key="2">
    <source>
        <dbReference type="Proteomes" id="UP000006008"/>
    </source>
</evidence>
<dbReference type="SUPFAM" id="SSF53756">
    <property type="entry name" value="UDP-Glycosyltransferase/glycogen phosphorylase"/>
    <property type="match status" value="1"/>
</dbReference>
<sequence length="520" mass="59812">MYDFFSMKFTQRDIRNIFDKVKRQAIKACGKARYDRAIRYVECATMIAYQTNEIYADDDLEELIGSLSRGLIVQSTGTPRPMPGKIVFYDSSGIDNVALTQQYLTAFATWNIELLYILNNPYSNARRAAYINDALRKNDKATVFCVPSHLTRSEAVRAIHREIIAFVPEKILLHLAPSDVVPLIVCNALSQCERYLINITDHAFWLGRDSVDYFLEFRNFGITISTEKRKIDPKRLLLQYYYPIISCQPFRGLPPVPDDRAVRIFSGGALYKIYGENERYFGLLRLLLNHYPEVVIYIAGSGNEAPIRRFIHRNGYENRLHLIGQRDDIVHVFRNIDIYLSTYPIGGGLMTQLAAYCSVPVLAFADKNISCKYIDELLPYGPQGDRPIVRGNIEEFCCYAERLIGDKTFRKAEGEALHSRLLPPEAFSRSLHTHLFGQSKQPASFVHVPIDYEAITAIYMEVENRYMHNCVYELVSVFQGKMLWLFPKATASLIRIVLKKETLLRIVSRIKKGYGLFRRN</sequence>
<dbReference type="eggNOG" id="ENOG5030356">
    <property type="taxonomic scope" value="Bacteria"/>
</dbReference>
<dbReference type="OrthoDB" id="973857at2"/>
<evidence type="ECO:0000313" key="1">
    <source>
        <dbReference type="EMBL" id="EHB93011.1"/>
    </source>
</evidence>
<evidence type="ECO:0008006" key="3">
    <source>
        <dbReference type="Google" id="ProtNLM"/>
    </source>
</evidence>
<keyword evidence="2" id="KW-1185">Reference proteome</keyword>
<dbReference type="STRING" id="742725.HMPREF9450_00560"/>
<name>G5H6K0_9BACT</name>
<comment type="caution">
    <text evidence="1">The sequence shown here is derived from an EMBL/GenBank/DDBJ whole genome shotgun (WGS) entry which is preliminary data.</text>
</comment>
<protein>
    <recommendedName>
        <fullName evidence="3">Glycosyl transferase family 1 domain-containing protein</fullName>
    </recommendedName>
</protein>
<dbReference type="EMBL" id="ADLD01000005">
    <property type="protein sequence ID" value="EHB93011.1"/>
    <property type="molecule type" value="Genomic_DNA"/>
</dbReference>
<accession>G5H6K0</accession>
<dbReference type="AlphaFoldDB" id="G5H6K0"/>
<reference evidence="1 2" key="1">
    <citation type="submission" date="2011-08" db="EMBL/GenBank/DDBJ databases">
        <title>The Genome Sequence of Alistipes indistinctus YIT 12060.</title>
        <authorList>
            <consortium name="The Broad Institute Genome Sequencing Platform"/>
            <person name="Earl A."/>
            <person name="Ward D."/>
            <person name="Feldgarden M."/>
            <person name="Gevers D."/>
            <person name="Morotomi M."/>
            <person name="Young S.K."/>
            <person name="Zeng Q."/>
            <person name="Gargeya S."/>
            <person name="Fitzgerald M."/>
            <person name="Haas B."/>
            <person name="Abouelleil A."/>
            <person name="Alvarado L."/>
            <person name="Arachchi H.M."/>
            <person name="Berlin A."/>
            <person name="Brown A."/>
            <person name="Chapman S.B."/>
            <person name="Chen Z."/>
            <person name="Dunbar C."/>
            <person name="Freedman E."/>
            <person name="Gearin G."/>
            <person name="Gellesch M."/>
            <person name="Goldberg J."/>
            <person name="Griggs A."/>
            <person name="Gujja S."/>
            <person name="Heiman D."/>
            <person name="Howarth C."/>
            <person name="Larson L."/>
            <person name="Lui A."/>
            <person name="MacDonald P.J.P."/>
            <person name="Montmayeur A."/>
            <person name="Murphy C."/>
            <person name="Neiman D."/>
            <person name="Pearson M."/>
            <person name="Priest M."/>
            <person name="Roberts A."/>
            <person name="Saif S."/>
            <person name="Shea T."/>
            <person name="Shenoy N."/>
            <person name="Sisk P."/>
            <person name="Stolte C."/>
            <person name="Sykes S."/>
            <person name="Wortman J."/>
            <person name="Nusbaum C."/>
            <person name="Birren B."/>
        </authorList>
    </citation>
    <scope>NUCLEOTIDE SEQUENCE [LARGE SCALE GENOMIC DNA]</scope>
    <source>
        <strain evidence="1 2">YIT 12060</strain>
    </source>
</reference>
<dbReference type="RefSeq" id="WP_009133366.1">
    <property type="nucleotide sequence ID" value="NZ_CP102250.1"/>
</dbReference>
<dbReference type="PATRIC" id="fig|742725.3.peg.609"/>
<dbReference type="HOGENOM" id="CLU_543636_0_0_10"/>